<proteinExistence type="predicted"/>
<dbReference type="AlphaFoldDB" id="A0A2A6RHS9"/>
<name>A0A2A6RHS9_9CHLR</name>
<comment type="caution">
    <text evidence="2">The sequence shown here is derived from an EMBL/GenBank/DDBJ whole genome shotgun (WGS) entry which is preliminary data.</text>
</comment>
<evidence type="ECO:0000313" key="2">
    <source>
        <dbReference type="EMBL" id="PDW02428.1"/>
    </source>
</evidence>
<keyword evidence="1" id="KW-0812">Transmembrane</keyword>
<feature type="transmembrane region" description="Helical" evidence="1">
    <location>
        <begin position="182"/>
        <end position="200"/>
    </location>
</feature>
<evidence type="ECO:0000313" key="3">
    <source>
        <dbReference type="Proteomes" id="UP000220527"/>
    </source>
</evidence>
<sequence length="284" mass="30896">MQSLLSSSAAQTLVAYDRQALDALLREQTPLGLCEALQRGAFAAQLTPEQAKELDVYLSDWVQRALGLMPLRDALLVDQQRGARVFDLLCVIHTHGRASLPATMDVAEGRLTLELDALPTAWAMAPSLVALAAQAEQQGWALAVLGREGHYPFPDNLEELTPPAPKPIMEPFVPPTGWRRRIAILLAVSGVILLSLPLMLGAIPRQAAGLPLALITLALLVGIRAGLKGYLGAFCIWMVANLPSFRYGSELTAMLWPAVPMMIIGLLLLGFDRQVRALWVWLRG</sequence>
<keyword evidence="3" id="KW-1185">Reference proteome</keyword>
<gene>
    <name evidence="2" type="ORF">CJ255_13980</name>
</gene>
<accession>A0A2A6RHS9</accession>
<keyword evidence="1" id="KW-1133">Transmembrane helix</keyword>
<dbReference type="RefSeq" id="WP_097644723.1">
    <property type="nucleotide sequence ID" value="NZ_NQWI01000068.1"/>
</dbReference>
<dbReference type="OrthoDB" id="151839at2"/>
<dbReference type="EMBL" id="NQWI01000068">
    <property type="protein sequence ID" value="PDW02428.1"/>
    <property type="molecule type" value="Genomic_DNA"/>
</dbReference>
<reference evidence="3" key="1">
    <citation type="submission" date="2017-08" db="EMBL/GenBank/DDBJ databases">
        <authorList>
            <person name="Grouzdev D.S."/>
            <person name="Gaisin V.A."/>
            <person name="Rysina M.S."/>
            <person name="Gorlenko V.M."/>
        </authorList>
    </citation>
    <scope>NUCLEOTIDE SEQUENCE [LARGE SCALE GENOMIC DNA]</scope>
    <source>
        <strain evidence="3">Kir15-3F</strain>
    </source>
</reference>
<dbReference type="Proteomes" id="UP000220527">
    <property type="component" value="Unassembled WGS sequence"/>
</dbReference>
<keyword evidence="1" id="KW-0472">Membrane</keyword>
<protein>
    <submittedName>
        <fullName evidence="2">Uncharacterized protein</fullName>
    </submittedName>
</protein>
<feature type="transmembrane region" description="Helical" evidence="1">
    <location>
        <begin position="253"/>
        <end position="271"/>
    </location>
</feature>
<evidence type="ECO:0000256" key="1">
    <source>
        <dbReference type="SAM" id="Phobius"/>
    </source>
</evidence>
<organism evidence="2 3">
    <name type="scientific">Candidatus Viridilinea mediisalina</name>
    <dbReference type="NCBI Taxonomy" id="2024553"/>
    <lineage>
        <taxon>Bacteria</taxon>
        <taxon>Bacillati</taxon>
        <taxon>Chloroflexota</taxon>
        <taxon>Chloroflexia</taxon>
        <taxon>Chloroflexales</taxon>
        <taxon>Chloroflexineae</taxon>
        <taxon>Oscillochloridaceae</taxon>
        <taxon>Candidatus Viridilinea</taxon>
    </lineage>
</organism>